<reference evidence="8" key="1">
    <citation type="journal article" date="2022" name="Cell">
        <title>Design, construction, and in vivo augmentation of a complex gut microbiome.</title>
        <authorList>
            <person name="Cheng A.G."/>
            <person name="Ho P.Y."/>
            <person name="Aranda-Diaz A."/>
            <person name="Jain S."/>
            <person name="Yu F.B."/>
            <person name="Meng X."/>
            <person name="Wang M."/>
            <person name="Iakiviak M."/>
            <person name="Nagashima K."/>
            <person name="Zhao A."/>
            <person name="Murugkar P."/>
            <person name="Patil A."/>
            <person name="Atabakhsh K."/>
            <person name="Weakley A."/>
            <person name="Yan J."/>
            <person name="Brumbaugh A.R."/>
            <person name="Higginbottom S."/>
            <person name="Dimas A."/>
            <person name="Shiver A.L."/>
            <person name="Deutschbauer A."/>
            <person name="Neff N."/>
            <person name="Sonnenburg J.L."/>
            <person name="Huang K.C."/>
            <person name="Fischbach M.A."/>
        </authorList>
    </citation>
    <scope>NUCLEOTIDE SEQUENCE</scope>
    <source>
        <strain evidence="8">DSM 19829</strain>
    </source>
</reference>
<evidence type="ECO:0000256" key="4">
    <source>
        <dbReference type="ARBA" id="ARBA00048391"/>
    </source>
</evidence>
<dbReference type="PROSITE" id="PS00092">
    <property type="entry name" value="N6_MTASE"/>
    <property type="match status" value="1"/>
</dbReference>
<name>A0ABY5VJR4_9FIRM</name>
<evidence type="ECO:0000259" key="6">
    <source>
        <dbReference type="Pfam" id="PF05175"/>
    </source>
</evidence>
<dbReference type="InterPro" id="IPR029063">
    <property type="entry name" value="SAM-dependent_MTases_sf"/>
</dbReference>
<evidence type="ECO:0000313" key="8">
    <source>
        <dbReference type="EMBL" id="UWP60547.1"/>
    </source>
</evidence>
<dbReference type="InterPro" id="IPR040758">
    <property type="entry name" value="PrmC_N"/>
</dbReference>
<dbReference type="InterPro" id="IPR007848">
    <property type="entry name" value="Small_mtfrase_dom"/>
</dbReference>
<feature type="binding site" evidence="5">
    <location>
        <begin position="183"/>
        <end position="186"/>
    </location>
    <ligand>
        <name>substrate</name>
    </ligand>
</feature>
<comment type="function">
    <text evidence="5">Methylates the class 1 translation termination release factors RF1/PrfA and RF2/PrfB on the glutamine residue of the universally conserved GGQ motif.</text>
</comment>
<dbReference type="Pfam" id="PF05175">
    <property type="entry name" value="MTS"/>
    <property type="match status" value="1"/>
</dbReference>
<dbReference type="RefSeq" id="WP_028529700.1">
    <property type="nucleotide sequence ID" value="NZ_CABLBR010000031.1"/>
</dbReference>
<dbReference type="Proteomes" id="UP001060164">
    <property type="component" value="Chromosome"/>
</dbReference>
<keyword evidence="2 5" id="KW-0808">Transferase</keyword>
<evidence type="ECO:0000256" key="1">
    <source>
        <dbReference type="ARBA" id="ARBA00022603"/>
    </source>
</evidence>
<feature type="domain" description="Release factor glutamine methyltransferase N-terminal" evidence="7">
    <location>
        <begin position="6"/>
        <end position="75"/>
    </location>
</feature>
<dbReference type="NCBIfam" id="TIGR00536">
    <property type="entry name" value="hemK_fam"/>
    <property type="match status" value="1"/>
</dbReference>
<feature type="binding site" evidence="5">
    <location>
        <position position="183"/>
    </location>
    <ligand>
        <name>S-adenosyl-L-methionine</name>
        <dbReference type="ChEBI" id="CHEBI:59789"/>
    </ligand>
</feature>
<protein>
    <recommendedName>
        <fullName evidence="5">Release factor glutamine methyltransferase</fullName>
        <shortName evidence="5">RF MTase</shortName>
        <ecNumber evidence="5">2.1.1.297</ecNumber>
    </recommendedName>
    <alternativeName>
        <fullName evidence="5">N5-glutamine methyltransferase PrmC</fullName>
    </alternativeName>
    <alternativeName>
        <fullName evidence="5">Protein-(glutamine-N5) MTase PrmC</fullName>
    </alternativeName>
    <alternativeName>
        <fullName evidence="5">Protein-glutamine N-methyltransferase PrmC</fullName>
    </alternativeName>
</protein>
<sequence>MRTLGELLREGRQELAQCRIENGEADAWYLLEYVCGIDKNYYFMHTDDIIEEAKEEQYRLLVGQRSRHVPLQYLTYTAYFMGLSFCVNEHVLIPRQDTEILVETILERIPEGARVLDLCTGSGCIVISLLKYGRGLQGTGSDISGKALETAGKNAAQNGVNPRFIKSDLFENIEGCYDVIVSNPPYIRTDVIPTLMDEVRLHEPLLALDGKDDGLYFYRQIIRKAGQYLEENGMLAFEIGFDQGEALTELLCDAGYRDVQIIRDLGGRNRVALGKKCSKRRE</sequence>
<dbReference type="PANTHER" id="PTHR18895">
    <property type="entry name" value="HEMK METHYLTRANSFERASE"/>
    <property type="match status" value="1"/>
</dbReference>
<proteinExistence type="inferred from homology"/>
<dbReference type="InterPro" id="IPR050320">
    <property type="entry name" value="N5-glutamine_MTase"/>
</dbReference>
<dbReference type="NCBIfam" id="TIGR03534">
    <property type="entry name" value="RF_mod_PrmC"/>
    <property type="match status" value="1"/>
</dbReference>
<comment type="caution">
    <text evidence="5">Lacks conserved residue(s) required for the propagation of feature annotation.</text>
</comment>
<accession>A0ABY5VJR4</accession>
<feature type="binding site" evidence="5">
    <location>
        <position position="142"/>
    </location>
    <ligand>
        <name>S-adenosyl-L-methionine</name>
        <dbReference type="ChEBI" id="CHEBI:59789"/>
    </ligand>
</feature>
<evidence type="ECO:0000313" key="9">
    <source>
        <dbReference type="Proteomes" id="UP001060164"/>
    </source>
</evidence>
<evidence type="ECO:0000256" key="5">
    <source>
        <dbReference type="HAMAP-Rule" id="MF_02126"/>
    </source>
</evidence>
<keyword evidence="3 5" id="KW-0949">S-adenosyl-L-methionine</keyword>
<evidence type="ECO:0000259" key="7">
    <source>
        <dbReference type="Pfam" id="PF17827"/>
    </source>
</evidence>
<comment type="catalytic activity">
    <reaction evidence="4 5">
        <text>L-glutaminyl-[peptide chain release factor] + S-adenosyl-L-methionine = N(5)-methyl-L-glutaminyl-[peptide chain release factor] + S-adenosyl-L-homocysteine + H(+)</text>
        <dbReference type="Rhea" id="RHEA:42896"/>
        <dbReference type="Rhea" id="RHEA-COMP:10271"/>
        <dbReference type="Rhea" id="RHEA-COMP:10272"/>
        <dbReference type="ChEBI" id="CHEBI:15378"/>
        <dbReference type="ChEBI" id="CHEBI:30011"/>
        <dbReference type="ChEBI" id="CHEBI:57856"/>
        <dbReference type="ChEBI" id="CHEBI:59789"/>
        <dbReference type="ChEBI" id="CHEBI:61891"/>
        <dbReference type="EC" id="2.1.1.297"/>
    </reaction>
</comment>
<organism evidence="8 9">
    <name type="scientific">Ruminococcus gauvreauii</name>
    <dbReference type="NCBI Taxonomy" id="438033"/>
    <lineage>
        <taxon>Bacteria</taxon>
        <taxon>Bacillati</taxon>
        <taxon>Bacillota</taxon>
        <taxon>Clostridia</taxon>
        <taxon>Eubacteriales</taxon>
        <taxon>Oscillospiraceae</taxon>
        <taxon>Ruminococcus</taxon>
    </lineage>
</organism>
<dbReference type="InterPro" id="IPR002052">
    <property type="entry name" value="DNA_methylase_N6_adenine_CS"/>
</dbReference>
<dbReference type="GO" id="GO:0032259">
    <property type="term" value="P:methylation"/>
    <property type="evidence" value="ECO:0007669"/>
    <property type="project" value="UniProtKB-KW"/>
</dbReference>
<dbReference type="InterPro" id="IPR004556">
    <property type="entry name" value="HemK-like"/>
</dbReference>
<dbReference type="Pfam" id="PF17827">
    <property type="entry name" value="PrmC_N"/>
    <property type="match status" value="1"/>
</dbReference>
<evidence type="ECO:0000256" key="2">
    <source>
        <dbReference type="ARBA" id="ARBA00022679"/>
    </source>
</evidence>
<dbReference type="SUPFAM" id="SSF53335">
    <property type="entry name" value="S-adenosyl-L-methionine-dependent methyltransferases"/>
    <property type="match status" value="1"/>
</dbReference>
<keyword evidence="9" id="KW-1185">Reference proteome</keyword>
<dbReference type="Gene3D" id="1.10.8.10">
    <property type="entry name" value="DNA helicase RuvA subunit, C-terminal domain"/>
    <property type="match status" value="1"/>
</dbReference>
<gene>
    <name evidence="5 8" type="primary">prmC</name>
    <name evidence="8" type="ORF">NQ502_05785</name>
</gene>
<dbReference type="EMBL" id="CP102290">
    <property type="protein sequence ID" value="UWP60547.1"/>
    <property type="molecule type" value="Genomic_DNA"/>
</dbReference>
<feature type="domain" description="Methyltransferase small" evidence="6">
    <location>
        <begin position="98"/>
        <end position="187"/>
    </location>
</feature>
<dbReference type="GO" id="GO:0102559">
    <property type="term" value="F:peptide chain release factor N(5)-glutamine methyltransferase activity"/>
    <property type="evidence" value="ECO:0007669"/>
    <property type="project" value="UniProtKB-EC"/>
</dbReference>
<dbReference type="HAMAP" id="MF_02126">
    <property type="entry name" value="RF_methyltr_PrmC"/>
    <property type="match status" value="1"/>
</dbReference>
<keyword evidence="1 5" id="KW-0489">Methyltransferase</keyword>
<dbReference type="InterPro" id="IPR019874">
    <property type="entry name" value="RF_methyltr_PrmC"/>
</dbReference>
<dbReference type="EC" id="2.1.1.297" evidence="5"/>
<dbReference type="PANTHER" id="PTHR18895:SF74">
    <property type="entry name" value="MTRF1L RELEASE FACTOR GLUTAMINE METHYLTRANSFERASE"/>
    <property type="match status" value="1"/>
</dbReference>
<dbReference type="Gene3D" id="3.40.50.150">
    <property type="entry name" value="Vaccinia Virus protein VP39"/>
    <property type="match status" value="1"/>
</dbReference>
<evidence type="ECO:0000256" key="3">
    <source>
        <dbReference type="ARBA" id="ARBA00022691"/>
    </source>
</evidence>
<dbReference type="CDD" id="cd02440">
    <property type="entry name" value="AdoMet_MTases"/>
    <property type="match status" value="1"/>
</dbReference>
<comment type="similarity">
    <text evidence="5">Belongs to the protein N5-glutamine methyltransferase family. PrmC subfamily.</text>
</comment>